<keyword evidence="2" id="KW-1133">Transmembrane helix</keyword>
<keyword evidence="5" id="KW-1185">Reference proteome</keyword>
<feature type="region of interest" description="Disordered" evidence="1">
    <location>
        <begin position="296"/>
        <end position="323"/>
    </location>
</feature>
<gene>
    <name evidence="4" type="ORF">QBC47DRAFT_214851</name>
</gene>
<evidence type="ECO:0000313" key="4">
    <source>
        <dbReference type="EMBL" id="KAK1755367.1"/>
    </source>
</evidence>
<dbReference type="PANTHER" id="PTHR34883">
    <property type="entry name" value="SERINE-RICH PROTEIN, PUTATIVE-RELATED-RELATED"/>
    <property type="match status" value="1"/>
</dbReference>
<protein>
    <recommendedName>
        <fullName evidence="6">Extracellular serine-rich protein</fullName>
    </recommendedName>
</protein>
<dbReference type="SUPFAM" id="SSF49503">
    <property type="entry name" value="Cupredoxins"/>
    <property type="match status" value="1"/>
</dbReference>
<evidence type="ECO:0000256" key="2">
    <source>
        <dbReference type="SAM" id="Phobius"/>
    </source>
</evidence>
<feature type="region of interest" description="Disordered" evidence="1">
    <location>
        <begin position="176"/>
        <end position="213"/>
    </location>
</feature>
<dbReference type="PANTHER" id="PTHR34883:SF8">
    <property type="entry name" value="EXTRACELLULAR SERINE-RICH PROTEIN (AFU_ORTHOLOGUE AFUA_6G00670)"/>
    <property type="match status" value="1"/>
</dbReference>
<evidence type="ECO:0000256" key="1">
    <source>
        <dbReference type="SAM" id="MobiDB-lite"/>
    </source>
</evidence>
<feature type="transmembrane region" description="Helical" evidence="2">
    <location>
        <begin position="218"/>
        <end position="242"/>
    </location>
</feature>
<evidence type="ECO:0000313" key="5">
    <source>
        <dbReference type="Proteomes" id="UP001239445"/>
    </source>
</evidence>
<dbReference type="EMBL" id="MU839834">
    <property type="protein sequence ID" value="KAK1755367.1"/>
    <property type="molecule type" value="Genomic_DNA"/>
</dbReference>
<dbReference type="Gene3D" id="2.60.40.420">
    <property type="entry name" value="Cupredoxins - blue copper proteins"/>
    <property type="match status" value="1"/>
</dbReference>
<dbReference type="AlphaFoldDB" id="A0AAJ0F679"/>
<evidence type="ECO:0008006" key="6">
    <source>
        <dbReference type="Google" id="ProtNLM"/>
    </source>
</evidence>
<organism evidence="4 5">
    <name type="scientific">Echria macrotheca</name>
    <dbReference type="NCBI Taxonomy" id="438768"/>
    <lineage>
        <taxon>Eukaryota</taxon>
        <taxon>Fungi</taxon>
        <taxon>Dikarya</taxon>
        <taxon>Ascomycota</taxon>
        <taxon>Pezizomycotina</taxon>
        <taxon>Sordariomycetes</taxon>
        <taxon>Sordariomycetidae</taxon>
        <taxon>Sordariales</taxon>
        <taxon>Schizotheciaceae</taxon>
        <taxon>Echria</taxon>
    </lineage>
</organism>
<name>A0AAJ0F679_9PEZI</name>
<feature type="chain" id="PRO_5042512183" description="Extracellular serine-rich protein" evidence="3">
    <location>
        <begin position="19"/>
        <end position="404"/>
    </location>
</feature>
<dbReference type="InterPro" id="IPR052953">
    <property type="entry name" value="Ser-rich/MCO-related"/>
</dbReference>
<dbReference type="InterPro" id="IPR008972">
    <property type="entry name" value="Cupredoxin"/>
</dbReference>
<feature type="compositionally biased region" description="Polar residues" evidence="1">
    <location>
        <begin position="179"/>
        <end position="213"/>
    </location>
</feature>
<proteinExistence type="predicted"/>
<feature type="compositionally biased region" description="Polar residues" evidence="1">
    <location>
        <begin position="348"/>
        <end position="362"/>
    </location>
</feature>
<comment type="caution">
    <text evidence="4">The sequence shown here is derived from an EMBL/GenBank/DDBJ whole genome shotgun (WGS) entry which is preliminary data.</text>
</comment>
<feature type="signal peptide" evidence="3">
    <location>
        <begin position="1"/>
        <end position="18"/>
    </location>
</feature>
<reference evidence="4" key="1">
    <citation type="submission" date="2023-06" db="EMBL/GenBank/DDBJ databases">
        <title>Genome-scale phylogeny and comparative genomics of the fungal order Sordariales.</title>
        <authorList>
            <consortium name="Lawrence Berkeley National Laboratory"/>
            <person name="Hensen N."/>
            <person name="Bonometti L."/>
            <person name="Westerberg I."/>
            <person name="Brannstrom I.O."/>
            <person name="Guillou S."/>
            <person name="Cros-Aarteil S."/>
            <person name="Calhoun S."/>
            <person name="Haridas S."/>
            <person name="Kuo A."/>
            <person name="Mondo S."/>
            <person name="Pangilinan J."/>
            <person name="Riley R."/>
            <person name="Labutti K."/>
            <person name="Andreopoulos B."/>
            <person name="Lipzen A."/>
            <person name="Chen C."/>
            <person name="Yanf M."/>
            <person name="Daum C."/>
            <person name="Ng V."/>
            <person name="Clum A."/>
            <person name="Steindorff A."/>
            <person name="Ohm R."/>
            <person name="Martin F."/>
            <person name="Silar P."/>
            <person name="Natvig D."/>
            <person name="Lalanne C."/>
            <person name="Gautier V."/>
            <person name="Ament-Velasquez S.L."/>
            <person name="Kruys A."/>
            <person name="Hutchinson M.I."/>
            <person name="Powell A.J."/>
            <person name="Barry K."/>
            <person name="Miller A.N."/>
            <person name="Grigoriev I.V."/>
            <person name="Debuchy R."/>
            <person name="Gladieux P."/>
            <person name="Thoren M.H."/>
            <person name="Johannesson H."/>
        </authorList>
    </citation>
    <scope>NUCLEOTIDE SEQUENCE</scope>
    <source>
        <strain evidence="4">PSN4</strain>
    </source>
</reference>
<keyword evidence="3" id="KW-0732">Signal</keyword>
<dbReference type="CDD" id="cd00920">
    <property type="entry name" value="Cupredoxin"/>
    <property type="match status" value="1"/>
</dbReference>
<accession>A0AAJ0F679</accession>
<keyword evidence="2" id="KW-0812">Transmembrane</keyword>
<sequence>MLTSQLLGAVAFALGVHAQAATPTSESGASPASAAPSSTSSVNIIPISVGAENHKFVPDQVNASVGDIIRFNFYPGGHRVARAEFGFPCIPYEYTGGNKEGFWTGVFTPQVITNPPPHYDVRVNDTNTIFFYCGAPGSCIQYGMVGVINPTAEKNLTYQKALALNSTLQLVPGDPFPSETLSLAPTPSATSAPKSGDPTPQTGNGTAPVTSSDGPGGLGAGAIAGIAIGAAAVLILGGALIYMCGRRGGFETAYRKSIHHGGVPPPGMVEHKFLDPKSPGQATLSTFPNVERDPYRVSAQSGHGAFSGTPPPHPSPGMPGYGNYASPMSAGTYPVSVQTHQPLAFHAGQTSPQPTHSSQFQSPIELPTADHPAGSHSPPPQYKVDRRDSQTTGGDGGYYQPPKP</sequence>
<evidence type="ECO:0000256" key="3">
    <source>
        <dbReference type="SAM" id="SignalP"/>
    </source>
</evidence>
<keyword evidence="2" id="KW-0472">Membrane</keyword>
<dbReference type="Proteomes" id="UP001239445">
    <property type="component" value="Unassembled WGS sequence"/>
</dbReference>
<feature type="region of interest" description="Disordered" evidence="1">
    <location>
        <begin position="346"/>
        <end position="404"/>
    </location>
</feature>